<name>A0A4P1QWC8_LUPAN</name>
<evidence type="ECO:0000256" key="1">
    <source>
        <dbReference type="ARBA" id="ARBA00022490"/>
    </source>
</evidence>
<dbReference type="Gramene" id="OIV96324">
    <property type="protein sequence ID" value="OIV96324"/>
    <property type="gene ID" value="TanjilG_09751"/>
</dbReference>
<keyword evidence="4" id="KW-0808">Transferase</keyword>
<dbReference type="EMBL" id="CM007375">
    <property type="protein sequence ID" value="OIV96324.1"/>
    <property type="molecule type" value="Genomic_DNA"/>
</dbReference>
<keyword evidence="8" id="KW-1185">Reference proteome</keyword>
<protein>
    <recommendedName>
        <fullName evidence="6">Lon N-terminal domain-containing protein</fullName>
    </recommendedName>
</protein>
<dbReference type="GO" id="GO:0006364">
    <property type="term" value="P:rRNA processing"/>
    <property type="evidence" value="ECO:0007669"/>
    <property type="project" value="UniProtKB-KW"/>
</dbReference>
<dbReference type="CDD" id="cd11648">
    <property type="entry name" value="RsmI"/>
    <property type="match status" value="1"/>
</dbReference>
<evidence type="ECO:0000256" key="3">
    <source>
        <dbReference type="ARBA" id="ARBA00022603"/>
    </source>
</evidence>
<evidence type="ECO:0000313" key="8">
    <source>
        <dbReference type="Proteomes" id="UP000188354"/>
    </source>
</evidence>
<evidence type="ECO:0000256" key="4">
    <source>
        <dbReference type="ARBA" id="ARBA00022679"/>
    </source>
</evidence>
<dbReference type="SUPFAM" id="SSF53790">
    <property type="entry name" value="Tetrapyrrole methylase"/>
    <property type="match status" value="1"/>
</dbReference>
<keyword evidence="2" id="KW-0698">rRNA processing</keyword>
<dbReference type="InterPro" id="IPR035996">
    <property type="entry name" value="4pyrrol_Methylase_sf"/>
</dbReference>
<evidence type="ECO:0000256" key="2">
    <source>
        <dbReference type="ARBA" id="ARBA00022552"/>
    </source>
</evidence>
<accession>A0A4P1QWC8</accession>
<dbReference type="HAMAP" id="MF_01877">
    <property type="entry name" value="16SrRNA_methyltr_I"/>
    <property type="match status" value="1"/>
</dbReference>
<keyword evidence="1" id="KW-0963">Cytoplasm</keyword>
<dbReference type="InterPro" id="IPR003111">
    <property type="entry name" value="Lon_prtase_N"/>
</dbReference>
<dbReference type="SUPFAM" id="SSF88697">
    <property type="entry name" value="PUA domain-like"/>
    <property type="match status" value="1"/>
</dbReference>
<keyword evidence="3" id="KW-0489">Methyltransferase</keyword>
<dbReference type="Pfam" id="PF00590">
    <property type="entry name" value="TP_methylase"/>
    <property type="match status" value="1"/>
</dbReference>
<dbReference type="Gene3D" id="3.30.950.10">
    <property type="entry name" value="Methyltransferase, Cobalt-precorrin-4 Transmethylase, Domain 2"/>
    <property type="match status" value="1"/>
</dbReference>
<dbReference type="InterPro" id="IPR014777">
    <property type="entry name" value="4pyrrole_Mease_sub1"/>
</dbReference>
<dbReference type="Pfam" id="PF02190">
    <property type="entry name" value="LON_substr_bdg"/>
    <property type="match status" value="1"/>
</dbReference>
<dbReference type="PANTHER" id="PTHR46111:SF1">
    <property type="entry name" value="RIBOSOMAL RNA SMALL SUBUNIT METHYLTRANSFERASE I"/>
    <property type="match status" value="1"/>
</dbReference>
<reference evidence="7 8" key="1">
    <citation type="journal article" date="2017" name="Plant Biotechnol. J.">
        <title>A comprehensive draft genome sequence for lupin (Lupinus angustifolius), an emerging health food: insights into plant-microbe interactions and legume evolution.</title>
        <authorList>
            <person name="Hane J.K."/>
            <person name="Ming Y."/>
            <person name="Kamphuis L.G."/>
            <person name="Nelson M.N."/>
            <person name="Garg G."/>
            <person name="Atkins C.A."/>
            <person name="Bayer P.E."/>
            <person name="Bravo A."/>
            <person name="Bringans S."/>
            <person name="Cannon S."/>
            <person name="Edwards D."/>
            <person name="Foley R."/>
            <person name="Gao L.L."/>
            <person name="Harrison M.J."/>
            <person name="Huang W."/>
            <person name="Hurgobin B."/>
            <person name="Li S."/>
            <person name="Liu C.W."/>
            <person name="McGrath A."/>
            <person name="Morahan G."/>
            <person name="Murray J."/>
            <person name="Weller J."/>
            <person name="Jian J."/>
            <person name="Singh K.B."/>
        </authorList>
    </citation>
    <scope>NUCLEOTIDE SEQUENCE [LARGE SCALE GENOMIC DNA]</scope>
    <source>
        <strain evidence="8">cv. Tanjil</strain>
        <tissue evidence="7">Whole plant</tissue>
    </source>
</reference>
<dbReference type="STRING" id="3871.A0A4P1QWC8"/>
<dbReference type="NCBIfam" id="TIGR00096">
    <property type="entry name" value="16S rRNA (cytidine(1402)-2'-O)-methyltransferase"/>
    <property type="match status" value="1"/>
</dbReference>
<dbReference type="InterPro" id="IPR008189">
    <property type="entry name" value="rRNA_ssu_MeTfrase_I"/>
</dbReference>
<dbReference type="AlphaFoldDB" id="A0A4P1QWC8"/>
<dbReference type="SMART" id="SM00464">
    <property type="entry name" value="LON"/>
    <property type="match status" value="1"/>
</dbReference>
<feature type="domain" description="Lon N-terminal" evidence="6">
    <location>
        <begin position="413"/>
        <end position="607"/>
    </location>
</feature>
<dbReference type="InterPro" id="IPR046336">
    <property type="entry name" value="Lon_prtase_N_sf"/>
</dbReference>
<keyword evidence="5" id="KW-0949">S-adenosyl-L-methionine</keyword>
<dbReference type="FunFam" id="3.30.950.10:FF:000002">
    <property type="entry name" value="Ribosomal RNA small subunit methyltransferase I"/>
    <property type="match status" value="1"/>
</dbReference>
<dbReference type="Gene3D" id="3.40.1010.10">
    <property type="entry name" value="Cobalt-precorrin-4 Transmethylase, Domain 1"/>
    <property type="match status" value="1"/>
</dbReference>
<dbReference type="GO" id="GO:0008168">
    <property type="term" value="F:methyltransferase activity"/>
    <property type="evidence" value="ECO:0007669"/>
    <property type="project" value="UniProtKB-KW"/>
</dbReference>
<evidence type="ECO:0000259" key="6">
    <source>
        <dbReference type="PROSITE" id="PS51787"/>
    </source>
</evidence>
<gene>
    <name evidence="7" type="ORF">TanjilG_09751</name>
</gene>
<evidence type="ECO:0000313" key="7">
    <source>
        <dbReference type="EMBL" id="OIV96324.1"/>
    </source>
</evidence>
<organism evidence="7 8">
    <name type="scientific">Lupinus angustifolius</name>
    <name type="common">Narrow-leaved blue lupine</name>
    <dbReference type="NCBI Taxonomy" id="3871"/>
    <lineage>
        <taxon>Eukaryota</taxon>
        <taxon>Viridiplantae</taxon>
        <taxon>Streptophyta</taxon>
        <taxon>Embryophyta</taxon>
        <taxon>Tracheophyta</taxon>
        <taxon>Spermatophyta</taxon>
        <taxon>Magnoliopsida</taxon>
        <taxon>eudicotyledons</taxon>
        <taxon>Gunneridae</taxon>
        <taxon>Pentapetalae</taxon>
        <taxon>rosids</taxon>
        <taxon>fabids</taxon>
        <taxon>Fabales</taxon>
        <taxon>Fabaceae</taxon>
        <taxon>Papilionoideae</taxon>
        <taxon>50 kb inversion clade</taxon>
        <taxon>genistoids sensu lato</taxon>
        <taxon>core genistoids</taxon>
        <taxon>Genisteae</taxon>
        <taxon>Lupinus</taxon>
    </lineage>
</organism>
<dbReference type="Proteomes" id="UP000188354">
    <property type="component" value="Chromosome LG15"/>
</dbReference>
<dbReference type="InterPro" id="IPR015947">
    <property type="entry name" value="PUA-like_sf"/>
</dbReference>
<dbReference type="PROSITE" id="PS51787">
    <property type="entry name" value="LON_N"/>
    <property type="match status" value="1"/>
</dbReference>
<dbReference type="PANTHER" id="PTHR46111">
    <property type="entry name" value="RIBOSOMAL RNA SMALL SUBUNIT METHYLTRANSFERASE I"/>
    <property type="match status" value="1"/>
</dbReference>
<dbReference type="Gene3D" id="2.30.130.40">
    <property type="entry name" value="LON domain-like"/>
    <property type="match status" value="1"/>
</dbReference>
<dbReference type="InterPro" id="IPR000878">
    <property type="entry name" value="4pyrrol_Mease"/>
</dbReference>
<dbReference type="GO" id="GO:0032259">
    <property type="term" value="P:methylation"/>
    <property type="evidence" value="ECO:0007669"/>
    <property type="project" value="UniProtKB-KW"/>
</dbReference>
<evidence type="ECO:0000256" key="5">
    <source>
        <dbReference type="ARBA" id="ARBA00022691"/>
    </source>
</evidence>
<proteinExistence type="inferred from homology"/>
<dbReference type="InterPro" id="IPR014776">
    <property type="entry name" value="4pyrrole_Mease_sub2"/>
</dbReference>
<sequence length="625" mass="70057">MLLRRLPSMPISISATLSFRSDLYCIWKKKQKQQHLHFSHPLSKNVAVYSFCSDSTLTQHTLPQQSSKPVIISLSFTCLLHSQSILLYSFLSLVQGNNVLKPGLYLVGTPIGNLEDITFRALRVLKSAHVILSEDTRHSGKLLHHYNIKTPLMSYHKFNESQRELVVLKRLKEGEIVALITDAGTPGISDPGMDLAKLCVDEHIPVVPIPGPCALVSALSASGLPTDEFTFVGFLPKHSGSRRKRLTVSADQKATQIFYVPPHKLSQFLEESSSIFGDARRCVIAREMTKLHEEFWRGTLSEAKEVFSLRQPKGELTILIEGQADSKVEPPSDIQLENDLRELIASGESLSSLTSSSSIPHNPSFNPKFQTSAPPQHVYIIQRRRTNTNSLLRCSASSFSDNHHTNSPKSDDLVDLPLFPLPLVLFPGAILPLQIFEFRYRIMMQTLLHTDLRFGVIYTDAVSGTADVGCVGEVIKHERLVDDRFFLICKGQERFRVNNLVRTKPYLVAQVTWLEDRPSSGSEETNLDGLAEEVETYMKDVIRLSNRLSGKPEKEVEDLRRNLFPTPFSFFVGSTFEGAPREQQALLELEDTGARLKKEKETLRNTLNYLTAASAVKDVFPSSSS</sequence>